<dbReference type="PROSITE" id="PS00062">
    <property type="entry name" value="ALDOKETO_REDUCTASE_2"/>
    <property type="match status" value="1"/>
</dbReference>
<evidence type="ECO:0000256" key="4">
    <source>
        <dbReference type="PIRSR" id="PIRSR000097-1"/>
    </source>
</evidence>
<evidence type="ECO:0000313" key="8">
    <source>
        <dbReference type="EMBL" id="RIX60294.1"/>
    </source>
</evidence>
<keyword evidence="9" id="KW-1185">Reference proteome</keyword>
<feature type="site" description="Lowers pKa of active site Tyr" evidence="6">
    <location>
        <position position="74"/>
    </location>
</feature>
<dbReference type="InterPro" id="IPR020471">
    <property type="entry name" value="AKR"/>
</dbReference>
<dbReference type="SUPFAM" id="SSF51430">
    <property type="entry name" value="NAD(P)-linked oxidoreductase"/>
    <property type="match status" value="1"/>
</dbReference>
<dbReference type="PRINTS" id="PR00069">
    <property type="entry name" value="ALDKETRDTASE"/>
</dbReference>
<dbReference type="GO" id="GO:0016616">
    <property type="term" value="F:oxidoreductase activity, acting on the CH-OH group of donors, NAD or NADP as acceptor"/>
    <property type="evidence" value="ECO:0007669"/>
    <property type="project" value="UniProtKB-ARBA"/>
</dbReference>
<dbReference type="FunFam" id="3.20.20.100:FF:000015">
    <property type="entry name" value="Oxidoreductase, aldo/keto reductase family"/>
    <property type="match status" value="1"/>
</dbReference>
<sequence length="283" mass="32513">MQTVTLNNGVEMPILGFGVYQIPDAEECENAVYEALSAGYRLIDTAAGYLNEEAVGRAIKRSGVPREELFITTKIWVQDAGYESAKLAFAKSLKKLQLDYLDLYLIHQPFGDYYGTWRAMEELYREGKIKAIGVSNFMPDRLMDLIVHNEIVPAINQIETHPFYQQTESAAFLKEQGVQHQSWAPFAEGRNNMFFNEVLTSIAENHNKSVAQIVLRWLVQREVVVIPKSVRKERIVENFNIFDFELSADDMRQISALDTRESLFLSYRDPEVAKMMGNWRVEL</sequence>
<name>A0A3A1VJ04_9BACL</name>
<comment type="similarity">
    <text evidence="1">Belongs to the aldo/keto reductase family.</text>
</comment>
<feature type="active site" description="Proton donor" evidence="4">
    <location>
        <position position="49"/>
    </location>
</feature>
<dbReference type="Proteomes" id="UP000266482">
    <property type="component" value="Unassembled WGS sequence"/>
</dbReference>
<keyword evidence="2" id="KW-0521">NADP</keyword>
<dbReference type="CDD" id="cd19133">
    <property type="entry name" value="AKR_AKR5F1"/>
    <property type="match status" value="1"/>
</dbReference>
<feature type="domain" description="NADP-dependent oxidoreductase" evidence="7">
    <location>
        <begin position="16"/>
        <end position="258"/>
    </location>
</feature>
<dbReference type="PANTHER" id="PTHR43827">
    <property type="entry name" value="2,5-DIKETO-D-GLUCONIC ACID REDUCTASE"/>
    <property type="match status" value="1"/>
</dbReference>
<evidence type="ECO:0000256" key="2">
    <source>
        <dbReference type="ARBA" id="ARBA00022857"/>
    </source>
</evidence>
<keyword evidence="3" id="KW-0560">Oxidoreductase</keyword>
<dbReference type="EMBL" id="QXQA01000001">
    <property type="protein sequence ID" value="RIX60294.1"/>
    <property type="molecule type" value="Genomic_DNA"/>
</dbReference>
<dbReference type="AlphaFoldDB" id="A0A3A1VJ04"/>
<dbReference type="InterPro" id="IPR023210">
    <property type="entry name" value="NADP_OxRdtase_dom"/>
</dbReference>
<dbReference type="Gene3D" id="3.20.20.100">
    <property type="entry name" value="NADP-dependent oxidoreductase domain"/>
    <property type="match status" value="1"/>
</dbReference>
<comment type="caution">
    <text evidence="8">The sequence shown here is derived from an EMBL/GenBank/DDBJ whole genome shotgun (WGS) entry which is preliminary data.</text>
</comment>
<evidence type="ECO:0000259" key="7">
    <source>
        <dbReference type="Pfam" id="PF00248"/>
    </source>
</evidence>
<evidence type="ECO:0000256" key="6">
    <source>
        <dbReference type="PIRSR" id="PIRSR000097-3"/>
    </source>
</evidence>
<dbReference type="InterPro" id="IPR036812">
    <property type="entry name" value="NAD(P)_OxRdtase_dom_sf"/>
</dbReference>
<evidence type="ECO:0000256" key="1">
    <source>
        <dbReference type="ARBA" id="ARBA00007905"/>
    </source>
</evidence>
<feature type="binding site" evidence="5">
    <location>
        <position position="107"/>
    </location>
    <ligand>
        <name>substrate</name>
    </ligand>
</feature>
<proteinExistence type="inferred from homology"/>
<evidence type="ECO:0000256" key="3">
    <source>
        <dbReference type="ARBA" id="ARBA00023002"/>
    </source>
</evidence>
<dbReference type="InterPro" id="IPR018170">
    <property type="entry name" value="Aldo/ket_reductase_CS"/>
</dbReference>
<organism evidence="8 9">
    <name type="scientific">Paenibacillus nanensis</name>
    <dbReference type="NCBI Taxonomy" id="393251"/>
    <lineage>
        <taxon>Bacteria</taxon>
        <taxon>Bacillati</taxon>
        <taxon>Bacillota</taxon>
        <taxon>Bacilli</taxon>
        <taxon>Bacillales</taxon>
        <taxon>Paenibacillaceae</taxon>
        <taxon>Paenibacillus</taxon>
    </lineage>
</organism>
<protein>
    <submittedName>
        <fullName evidence="8">Aldo/keto reductase</fullName>
    </submittedName>
</protein>
<reference evidence="8 9" key="1">
    <citation type="submission" date="2018-09" db="EMBL/GenBank/DDBJ databases">
        <title>Paenibacillus aracenensis nov. sp. isolated from a cave in southern Spain.</title>
        <authorList>
            <person name="Jurado V."/>
            <person name="Gutierrez-Patricio S."/>
            <person name="Gonzalez-Pimentel J.L."/>
            <person name="Miller A.Z."/>
            <person name="Laiz L."/>
            <person name="Saiz-Jimenez C."/>
        </authorList>
    </citation>
    <scope>NUCLEOTIDE SEQUENCE [LARGE SCALE GENOMIC DNA]</scope>
    <source>
        <strain evidence="8 9">DSM 22867</strain>
    </source>
</reference>
<gene>
    <name evidence="8" type="ORF">D3P08_01625</name>
</gene>
<dbReference type="OrthoDB" id="9804790at2"/>
<dbReference type="PIRSF" id="PIRSF000097">
    <property type="entry name" value="AKR"/>
    <property type="match status" value="1"/>
</dbReference>
<evidence type="ECO:0000256" key="5">
    <source>
        <dbReference type="PIRSR" id="PIRSR000097-2"/>
    </source>
</evidence>
<dbReference type="RefSeq" id="WP_119597669.1">
    <property type="nucleotide sequence ID" value="NZ_QXQA01000001.1"/>
</dbReference>
<evidence type="ECO:0000313" key="9">
    <source>
        <dbReference type="Proteomes" id="UP000266482"/>
    </source>
</evidence>
<dbReference type="PANTHER" id="PTHR43827:SF3">
    <property type="entry name" value="NADP-DEPENDENT OXIDOREDUCTASE DOMAIN-CONTAINING PROTEIN"/>
    <property type="match status" value="1"/>
</dbReference>
<accession>A0A3A1VJ04</accession>
<dbReference type="PROSITE" id="PS00798">
    <property type="entry name" value="ALDOKETO_REDUCTASE_1"/>
    <property type="match status" value="1"/>
</dbReference>
<dbReference type="Pfam" id="PF00248">
    <property type="entry name" value="Aldo_ket_red"/>
    <property type="match status" value="1"/>
</dbReference>